<dbReference type="Proteomes" id="UP000595437">
    <property type="component" value="Chromosome 5"/>
</dbReference>
<evidence type="ECO:0000313" key="1">
    <source>
        <dbReference type="EMBL" id="QQP55266.1"/>
    </source>
</evidence>
<evidence type="ECO:0000313" key="2">
    <source>
        <dbReference type="Proteomes" id="UP000595437"/>
    </source>
</evidence>
<accession>A0A7T8QU90</accession>
<gene>
    <name evidence="1" type="ORF">FKW44_008397</name>
</gene>
<sequence length="104" mass="11596">NNGEVREQLCTDLYYLWIPRETKVYISKVKAIEFTILNSKALVVKKLTSRELLLPIELGGIIVAAVTRYAAFSTPIPDASGDNWTVSSVKSIFLIDLYTSPQSC</sequence>
<reference evidence="2" key="1">
    <citation type="submission" date="2021-01" db="EMBL/GenBank/DDBJ databases">
        <title>Caligus Genome Assembly.</title>
        <authorList>
            <person name="Gallardo-Escarate C."/>
        </authorList>
    </citation>
    <scope>NUCLEOTIDE SEQUENCE [LARGE SCALE GENOMIC DNA]</scope>
</reference>
<dbReference type="EMBL" id="CP045894">
    <property type="protein sequence ID" value="QQP55266.1"/>
    <property type="molecule type" value="Genomic_DNA"/>
</dbReference>
<keyword evidence="2" id="KW-1185">Reference proteome</keyword>
<feature type="non-terminal residue" evidence="1">
    <location>
        <position position="1"/>
    </location>
</feature>
<proteinExistence type="predicted"/>
<name>A0A7T8QU90_CALRO</name>
<dbReference type="AlphaFoldDB" id="A0A7T8QU90"/>
<organism evidence="1 2">
    <name type="scientific">Caligus rogercresseyi</name>
    <name type="common">Sea louse</name>
    <dbReference type="NCBI Taxonomy" id="217165"/>
    <lineage>
        <taxon>Eukaryota</taxon>
        <taxon>Metazoa</taxon>
        <taxon>Ecdysozoa</taxon>
        <taxon>Arthropoda</taxon>
        <taxon>Crustacea</taxon>
        <taxon>Multicrustacea</taxon>
        <taxon>Hexanauplia</taxon>
        <taxon>Copepoda</taxon>
        <taxon>Siphonostomatoida</taxon>
        <taxon>Caligidae</taxon>
        <taxon>Caligus</taxon>
    </lineage>
</organism>
<protein>
    <submittedName>
        <fullName evidence="1">Uncharacterized protein</fullName>
    </submittedName>
</protein>